<feature type="compositionally biased region" description="Basic residues" evidence="1">
    <location>
        <begin position="122"/>
        <end position="133"/>
    </location>
</feature>
<evidence type="ECO:0000313" key="3">
    <source>
        <dbReference type="Proteomes" id="UP000765509"/>
    </source>
</evidence>
<dbReference type="OrthoDB" id="2517917at2759"/>
<name>A0A9Q3H6P2_9BASI</name>
<organism evidence="2 3">
    <name type="scientific">Austropuccinia psidii MF-1</name>
    <dbReference type="NCBI Taxonomy" id="1389203"/>
    <lineage>
        <taxon>Eukaryota</taxon>
        <taxon>Fungi</taxon>
        <taxon>Dikarya</taxon>
        <taxon>Basidiomycota</taxon>
        <taxon>Pucciniomycotina</taxon>
        <taxon>Pucciniomycetes</taxon>
        <taxon>Pucciniales</taxon>
        <taxon>Sphaerophragmiaceae</taxon>
        <taxon>Austropuccinia</taxon>
    </lineage>
</organism>
<gene>
    <name evidence="2" type="ORF">O181_033016</name>
</gene>
<keyword evidence="3" id="KW-1185">Reference proteome</keyword>
<protein>
    <submittedName>
        <fullName evidence="2">Uncharacterized protein</fullName>
    </submittedName>
</protein>
<evidence type="ECO:0000313" key="2">
    <source>
        <dbReference type="EMBL" id="MBW0493301.1"/>
    </source>
</evidence>
<dbReference type="Proteomes" id="UP000765509">
    <property type="component" value="Unassembled WGS sequence"/>
</dbReference>
<evidence type="ECO:0000256" key="1">
    <source>
        <dbReference type="SAM" id="MobiDB-lite"/>
    </source>
</evidence>
<sequence length="133" mass="15319">MRIKPQHTKFYGCRTNGCSTKLPHPVPTISPKALNPYAEPNNIVADEDDSYSDREDEFHDAVEEIPQRRIRIIGPRHPTLITGDISENNILPYQRRVHQTIETNPIPKSYQQEMESGNLKRTTQHAKAKIVDY</sequence>
<accession>A0A9Q3H6P2</accession>
<reference evidence="2" key="1">
    <citation type="submission" date="2021-03" db="EMBL/GenBank/DDBJ databases">
        <title>Draft genome sequence of rust myrtle Austropuccinia psidii MF-1, a brazilian biotype.</title>
        <authorList>
            <person name="Quecine M.C."/>
            <person name="Pachon D.M.R."/>
            <person name="Bonatelli M.L."/>
            <person name="Correr F.H."/>
            <person name="Franceschini L.M."/>
            <person name="Leite T.F."/>
            <person name="Margarido G.R.A."/>
            <person name="Almeida C.A."/>
            <person name="Ferrarezi J.A."/>
            <person name="Labate C.A."/>
        </authorList>
    </citation>
    <scope>NUCLEOTIDE SEQUENCE</scope>
    <source>
        <strain evidence="2">MF-1</strain>
    </source>
</reference>
<comment type="caution">
    <text evidence="2">The sequence shown here is derived from an EMBL/GenBank/DDBJ whole genome shotgun (WGS) entry which is preliminary data.</text>
</comment>
<dbReference type="EMBL" id="AVOT02012005">
    <property type="protein sequence ID" value="MBW0493301.1"/>
    <property type="molecule type" value="Genomic_DNA"/>
</dbReference>
<feature type="region of interest" description="Disordered" evidence="1">
    <location>
        <begin position="113"/>
        <end position="133"/>
    </location>
</feature>
<proteinExistence type="predicted"/>
<dbReference type="AlphaFoldDB" id="A0A9Q3H6P2"/>